<keyword evidence="2" id="KW-1185">Reference proteome</keyword>
<sequence length="108" mass="11905">MSSKTETSRERLKTMVAPDAWWCAALPIRSLNLFAGSPQRVHPTGARHRFCYIRRVDSSTSARTNQSTSHCSCHYNIPPTSIAPHVLQVRAPLSGARDRESEGTSPSA</sequence>
<dbReference type="Proteomes" id="UP001189429">
    <property type="component" value="Unassembled WGS sequence"/>
</dbReference>
<dbReference type="EMBL" id="CAUYUJ010014204">
    <property type="protein sequence ID" value="CAK0838164.1"/>
    <property type="molecule type" value="Genomic_DNA"/>
</dbReference>
<evidence type="ECO:0000313" key="1">
    <source>
        <dbReference type="EMBL" id="CAK0838164.1"/>
    </source>
</evidence>
<gene>
    <name evidence="1" type="ORF">PCOR1329_LOCUS34185</name>
</gene>
<proteinExistence type="predicted"/>
<evidence type="ECO:0000313" key="2">
    <source>
        <dbReference type="Proteomes" id="UP001189429"/>
    </source>
</evidence>
<protein>
    <submittedName>
        <fullName evidence="1">Uncharacterized protein</fullName>
    </submittedName>
</protein>
<accession>A0ABN9SZT7</accession>
<comment type="caution">
    <text evidence="1">The sequence shown here is derived from an EMBL/GenBank/DDBJ whole genome shotgun (WGS) entry which is preliminary data.</text>
</comment>
<reference evidence="1" key="1">
    <citation type="submission" date="2023-10" db="EMBL/GenBank/DDBJ databases">
        <authorList>
            <person name="Chen Y."/>
            <person name="Shah S."/>
            <person name="Dougan E. K."/>
            <person name="Thang M."/>
            <person name="Chan C."/>
        </authorList>
    </citation>
    <scope>NUCLEOTIDE SEQUENCE [LARGE SCALE GENOMIC DNA]</scope>
</reference>
<organism evidence="1 2">
    <name type="scientific">Prorocentrum cordatum</name>
    <dbReference type="NCBI Taxonomy" id="2364126"/>
    <lineage>
        <taxon>Eukaryota</taxon>
        <taxon>Sar</taxon>
        <taxon>Alveolata</taxon>
        <taxon>Dinophyceae</taxon>
        <taxon>Prorocentrales</taxon>
        <taxon>Prorocentraceae</taxon>
        <taxon>Prorocentrum</taxon>
    </lineage>
</organism>
<name>A0ABN9SZT7_9DINO</name>